<dbReference type="InterPro" id="IPR011006">
    <property type="entry name" value="CheY-like_superfamily"/>
</dbReference>
<dbReference type="PANTHER" id="PTHR43228">
    <property type="entry name" value="TWO-COMPONENT RESPONSE REGULATOR"/>
    <property type="match status" value="1"/>
</dbReference>
<dbReference type="EMBL" id="QXJM01000049">
    <property type="protein sequence ID" value="RIE00687.1"/>
    <property type="molecule type" value="Genomic_DNA"/>
</dbReference>
<comment type="caution">
    <text evidence="3">The sequence shown here is derived from an EMBL/GenBank/DDBJ whole genome shotgun (WGS) entry which is preliminary data.</text>
</comment>
<name>A0A398CLG5_9BACL</name>
<dbReference type="PANTHER" id="PTHR43228:SF1">
    <property type="entry name" value="TWO-COMPONENT RESPONSE REGULATOR ARR22"/>
    <property type="match status" value="1"/>
</dbReference>
<gene>
    <name evidence="3" type="ORF">D3H35_27075</name>
</gene>
<reference evidence="3 4" key="1">
    <citation type="submission" date="2018-09" db="EMBL/GenBank/DDBJ databases">
        <title>Cohnella cavernae sp. nov., isolated from a karst cave.</title>
        <authorList>
            <person name="Zhu H."/>
        </authorList>
    </citation>
    <scope>NUCLEOTIDE SEQUENCE [LARGE SCALE GENOMIC DNA]</scope>
    <source>
        <strain evidence="3 4">K2E09-144</strain>
    </source>
</reference>
<evidence type="ECO:0000313" key="3">
    <source>
        <dbReference type="EMBL" id="RIE00687.1"/>
    </source>
</evidence>
<sequence>MIVDDSGVMRKNIRTILERGNHDVVMEVSDGREVLQNYIYYNPDIVTMDISMPGMDGIEALQGLLKVFPGAKVIMISAMGQKAQVLEAIRYGAKSYLVKPIEAQKLLSTVTNVINLDH</sequence>
<proteinExistence type="predicted"/>
<dbReference type="Gene3D" id="3.40.50.2300">
    <property type="match status" value="1"/>
</dbReference>
<feature type="domain" description="Response regulatory" evidence="2">
    <location>
        <begin position="1"/>
        <end position="114"/>
    </location>
</feature>
<dbReference type="InterPro" id="IPR052048">
    <property type="entry name" value="ST_Response_Regulator"/>
</dbReference>
<dbReference type="GO" id="GO:0000160">
    <property type="term" value="P:phosphorelay signal transduction system"/>
    <property type="evidence" value="ECO:0007669"/>
    <property type="project" value="InterPro"/>
</dbReference>
<feature type="modified residue" description="4-aspartylphosphate" evidence="1">
    <location>
        <position position="49"/>
    </location>
</feature>
<keyword evidence="4" id="KW-1185">Reference proteome</keyword>
<evidence type="ECO:0000259" key="2">
    <source>
        <dbReference type="PROSITE" id="PS50110"/>
    </source>
</evidence>
<dbReference type="AlphaFoldDB" id="A0A398CLG5"/>
<organism evidence="3 4">
    <name type="scientific">Cohnella faecalis</name>
    <dbReference type="NCBI Taxonomy" id="2315694"/>
    <lineage>
        <taxon>Bacteria</taxon>
        <taxon>Bacillati</taxon>
        <taxon>Bacillota</taxon>
        <taxon>Bacilli</taxon>
        <taxon>Bacillales</taxon>
        <taxon>Paenibacillaceae</taxon>
        <taxon>Cohnella</taxon>
    </lineage>
</organism>
<dbReference type="OrthoDB" id="9759232at2"/>
<keyword evidence="1" id="KW-0597">Phosphoprotein</keyword>
<accession>A0A398CLG5</accession>
<dbReference type="PROSITE" id="PS50110">
    <property type="entry name" value="RESPONSE_REGULATORY"/>
    <property type="match status" value="1"/>
</dbReference>
<dbReference type="SMART" id="SM00448">
    <property type="entry name" value="REC"/>
    <property type="match status" value="1"/>
</dbReference>
<dbReference type="InterPro" id="IPR001789">
    <property type="entry name" value="Sig_transdc_resp-reg_receiver"/>
</dbReference>
<dbReference type="SUPFAM" id="SSF52172">
    <property type="entry name" value="CheY-like"/>
    <property type="match status" value="1"/>
</dbReference>
<protein>
    <submittedName>
        <fullName evidence="3">Response regulator</fullName>
    </submittedName>
</protein>
<dbReference type="Pfam" id="PF00072">
    <property type="entry name" value="Response_reg"/>
    <property type="match status" value="1"/>
</dbReference>
<dbReference type="Proteomes" id="UP000266340">
    <property type="component" value="Unassembled WGS sequence"/>
</dbReference>
<evidence type="ECO:0000256" key="1">
    <source>
        <dbReference type="PROSITE-ProRule" id="PRU00169"/>
    </source>
</evidence>
<evidence type="ECO:0000313" key="4">
    <source>
        <dbReference type="Proteomes" id="UP000266340"/>
    </source>
</evidence>